<gene>
    <name evidence="3" type="ORF">niasHS_015815</name>
</gene>
<feature type="transmembrane region" description="Helical" evidence="2">
    <location>
        <begin position="290"/>
        <end position="316"/>
    </location>
</feature>
<sequence>MANNSSLSSPLPHADKSCIDIKTALFGSNYPVIHIQLFLLGVVLIAICSLIHKYSKNHIGIHKNLKLLLVNTIILYIINSLVWIVFFLRYRIQMFTYKHPCDFLSPVWMVPMFLGPPKLYSIAYPCFHFAIAFERIRSTFLAKRYERMGTQSTVIIIWIIWFLSFGYMMYIIWVAMNDPAIFAQPQGIVTITTEANANVMLYGTIVSMALVILTALCDWFIFVMNKRLHIFTRNSRTEYNLSLNYQINENTQAMLVIFPIDISFAIIYPIHNVLVILIRAYRSAFTKADFVSYCYWANTPLFLHSLVTVLLYIRFINRSSNITKRRNFVKRKLKEEGKTHFKFLEEQWNRKSAFSTY</sequence>
<proteinExistence type="inferred from homology"/>
<evidence type="ECO:0000256" key="1">
    <source>
        <dbReference type="ARBA" id="ARBA00037994"/>
    </source>
</evidence>
<feature type="transmembrane region" description="Helical" evidence="2">
    <location>
        <begin position="199"/>
        <end position="223"/>
    </location>
</feature>
<accession>A0ABD2ID29</accession>
<keyword evidence="2" id="KW-1133">Transmembrane helix</keyword>
<dbReference type="EMBL" id="JBICCN010000400">
    <property type="protein sequence ID" value="KAL3071073.1"/>
    <property type="molecule type" value="Genomic_DNA"/>
</dbReference>
<reference evidence="3 4" key="1">
    <citation type="submission" date="2024-10" db="EMBL/GenBank/DDBJ databases">
        <authorList>
            <person name="Kim D."/>
        </authorList>
    </citation>
    <scope>NUCLEOTIDE SEQUENCE [LARGE SCALE GENOMIC DNA]</scope>
    <source>
        <strain evidence="3">Taebaek</strain>
    </source>
</reference>
<feature type="transmembrane region" description="Helical" evidence="2">
    <location>
        <begin position="253"/>
        <end position="278"/>
    </location>
</feature>
<keyword evidence="2" id="KW-0472">Membrane</keyword>
<feature type="transmembrane region" description="Helical" evidence="2">
    <location>
        <begin position="33"/>
        <end position="55"/>
    </location>
</feature>
<evidence type="ECO:0000313" key="3">
    <source>
        <dbReference type="EMBL" id="KAL3071073.1"/>
    </source>
</evidence>
<feature type="transmembrane region" description="Helical" evidence="2">
    <location>
        <begin position="108"/>
        <end position="133"/>
    </location>
</feature>
<evidence type="ECO:0000313" key="4">
    <source>
        <dbReference type="Proteomes" id="UP001620645"/>
    </source>
</evidence>
<dbReference type="Proteomes" id="UP001620645">
    <property type="component" value="Unassembled WGS sequence"/>
</dbReference>
<evidence type="ECO:0000256" key="2">
    <source>
        <dbReference type="SAM" id="Phobius"/>
    </source>
</evidence>
<feature type="transmembrane region" description="Helical" evidence="2">
    <location>
        <begin position="67"/>
        <end position="88"/>
    </location>
</feature>
<name>A0ABD2ID29_HETSC</name>
<keyword evidence="4" id="KW-1185">Reference proteome</keyword>
<dbReference type="PANTHER" id="PTHR31357:SF5">
    <property type="entry name" value="SERPENTINE RECEPTOR CLASS ALPHA-1-RELATED"/>
    <property type="match status" value="1"/>
</dbReference>
<protein>
    <submittedName>
        <fullName evidence="3">Uncharacterized protein</fullName>
    </submittedName>
</protein>
<comment type="similarity">
    <text evidence="1">Belongs to the nematode receptor-like protein sra family.</text>
</comment>
<keyword evidence="2" id="KW-0812">Transmembrane</keyword>
<feature type="transmembrane region" description="Helical" evidence="2">
    <location>
        <begin position="154"/>
        <end position="176"/>
    </location>
</feature>
<dbReference type="AlphaFoldDB" id="A0ABD2ID29"/>
<comment type="caution">
    <text evidence="3">The sequence shown here is derived from an EMBL/GenBank/DDBJ whole genome shotgun (WGS) entry which is preliminary data.</text>
</comment>
<dbReference type="InterPro" id="IPR051080">
    <property type="entry name" value="Nematode_rcpt-like_serp_alpha"/>
</dbReference>
<dbReference type="PANTHER" id="PTHR31357">
    <property type="entry name" value="SERPENTINE RECEPTOR CLASS ALPHA-10"/>
    <property type="match status" value="1"/>
</dbReference>
<organism evidence="3 4">
    <name type="scientific">Heterodera schachtii</name>
    <name type="common">Sugarbeet cyst nematode worm</name>
    <name type="synonym">Tylenchus schachtii</name>
    <dbReference type="NCBI Taxonomy" id="97005"/>
    <lineage>
        <taxon>Eukaryota</taxon>
        <taxon>Metazoa</taxon>
        <taxon>Ecdysozoa</taxon>
        <taxon>Nematoda</taxon>
        <taxon>Chromadorea</taxon>
        <taxon>Rhabditida</taxon>
        <taxon>Tylenchina</taxon>
        <taxon>Tylenchomorpha</taxon>
        <taxon>Tylenchoidea</taxon>
        <taxon>Heteroderidae</taxon>
        <taxon>Heteroderinae</taxon>
        <taxon>Heterodera</taxon>
    </lineage>
</organism>